<comment type="similarity">
    <text evidence="1">Belongs to the ABC transporter superfamily.</text>
</comment>
<name>A0A4R2JLH9_9THEO</name>
<dbReference type="RefSeq" id="WP_132040580.1">
    <property type="nucleotide sequence ID" value="NZ_SLWU01000027.1"/>
</dbReference>
<dbReference type="AlphaFoldDB" id="A0A4R2JLH9"/>
<dbReference type="InterPro" id="IPR017871">
    <property type="entry name" value="ABC_transporter-like_CS"/>
</dbReference>
<evidence type="ECO:0000313" key="6">
    <source>
        <dbReference type="EMBL" id="TCO57926.1"/>
    </source>
</evidence>
<evidence type="ECO:0000256" key="4">
    <source>
        <dbReference type="ARBA" id="ARBA00022840"/>
    </source>
</evidence>
<reference evidence="6 7" key="1">
    <citation type="submission" date="2019-03" db="EMBL/GenBank/DDBJ databases">
        <title>Genomic Encyclopedia of Type Strains, Phase IV (KMG-IV): sequencing the most valuable type-strain genomes for metagenomic binning, comparative biology and taxonomic classification.</title>
        <authorList>
            <person name="Goeker M."/>
        </authorList>
    </citation>
    <scope>NUCLEOTIDE SEQUENCE [LARGE SCALE GENOMIC DNA]</scope>
    <source>
        <strain evidence="6 7">DSM 13054</strain>
    </source>
</reference>
<dbReference type="EMBL" id="SLWU01000027">
    <property type="protein sequence ID" value="TCO57926.1"/>
    <property type="molecule type" value="Genomic_DNA"/>
</dbReference>
<dbReference type="GO" id="GO:0005524">
    <property type="term" value="F:ATP binding"/>
    <property type="evidence" value="ECO:0007669"/>
    <property type="project" value="UniProtKB-KW"/>
</dbReference>
<keyword evidence="3" id="KW-0547">Nucleotide-binding</keyword>
<dbReference type="GO" id="GO:0016887">
    <property type="term" value="F:ATP hydrolysis activity"/>
    <property type="evidence" value="ECO:0007669"/>
    <property type="project" value="InterPro"/>
</dbReference>
<dbReference type="PROSITE" id="PS00211">
    <property type="entry name" value="ABC_TRANSPORTER_1"/>
    <property type="match status" value="1"/>
</dbReference>
<dbReference type="GO" id="GO:0098796">
    <property type="term" value="C:membrane protein complex"/>
    <property type="evidence" value="ECO:0007669"/>
    <property type="project" value="UniProtKB-ARBA"/>
</dbReference>
<evidence type="ECO:0000256" key="2">
    <source>
        <dbReference type="ARBA" id="ARBA00022448"/>
    </source>
</evidence>
<evidence type="ECO:0000313" key="7">
    <source>
        <dbReference type="Proteomes" id="UP000294886"/>
    </source>
</evidence>
<feature type="domain" description="ABC transporter" evidence="5">
    <location>
        <begin position="3"/>
        <end position="224"/>
    </location>
</feature>
<organism evidence="6 7">
    <name type="scientific">Caldanaerobacter subterraneus</name>
    <dbReference type="NCBI Taxonomy" id="911092"/>
    <lineage>
        <taxon>Bacteria</taxon>
        <taxon>Bacillati</taxon>
        <taxon>Bacillota</taxon>
        <taxon>Clostridia</taxon>
        <taxon>Thermoanaerobacterales</taxon>
        <taxon>Thermoanaerobacteraceae</taxon>
        <taxon>Caldanaerobacter</taxon>
    </lineage>
</organism>
<evidence type="ECO:0000259" key="5">
    <source>
        <dbReference type="PROSITE" id="PS50893"/>
    </source>
</evidence>
<dbReference type="InterPro" id="IPR017911">
    <property type="entry name" value="MacB-like_ATP-bd"/>
</dbReference>
<dbReference type="SUPFAM" id="SSF52540">
    <property type="entry name" value="P-loop containing nucleoside triphosphate hydrolases"/>
    <property type="match status" value="1"/>
</dbReference>
<dbReference type="InterPro" id="IPR027417">
    <property type="entry name" value="P-loop_NTPase"/>
</dbReference>
<dbReference type="SMART" id="SM00382">
    <property type="entry name" value="AAA"/>
    <property type="match status" value="1"/>
</dbReference>
<dbReference type="Gene3D" id="3.40.50.300">
    <property type="entry name" value="P-loop containing nucleotide triphosphate hydrolases"/>
    <property type="match status" value="1"/>
</dbReference>
<dbReference type="PROSITE" id="PS50893">
    <property type="entry name" value="ABC_TRANSPORTER_2"/>
    <property type="match status" value="1"/>
</dbReference>
<dbReference type="InterPro" id="IPR003439">
    <property type="entry name" value="ABC_transporter-like_ATP-bd"/>
</dbReference>
<accession>A0A4R2JLH9</accession>
<dbReference type="PANTHER" id="PTHR42798">
    <property type="entry name" value="LIPOPROTEIN-RELEASING SYSTEM ATP-BINDING PROTEIN LOLD"/>
    <property type="match status" value="1"/>
</dbReference>
<keyword evidence="4 6" id="KW-0067">ATP-binding</keyword>
<protein>
    <submittedName>
        <fullName evidence="6">Putative ABC transport system ATP-binding protein</fullName>
    </submittedName>
</protein>
<evidence type="ECO:0000256" key="3">
    <source>
        <dbReference type="ARBA" id="ARBA00022741"/>
    </source>
</evidence>
<comment type="caution">
    <text evidence="6">The sequence shown here is derived from an EMBL/GenBank/DDBJ whole genome shotgun (WGS) entry which is preliminary data.</text>
</comment>
<proteinExistence type="inferred from homology"/>
<evidence type="ECO:0000256" key="1">
    <source>
        <dbReference type="ARBA" id="ARBA00005417"/>
    </source>
</evidence>
<dbReference type="PANTHER" id="PTHR42798:SF2">
    <property type="entry name" value="ABC TRANSPORTER ATP-BINDING PROTEIN MG467-RELATED"/>
    <property type="match status" value="1"/>
</dbReference>
<dbReference type="GO" id="GO:0022857">
    <property type="term" value="F:transmembrane transporter activity"/>
    <property type="evidence" value="ECO:0007669"/>
    <property type="project" value="UniProtKB-ARBA"/>
</dbReference>
<gene>
    <name evidence="6" type="ORF">EV203_12719</name>
</gene>
<dbReference type="InterPro" id="IPR003593">
    <property type="entry name" value="AAA+_ATPase"/>
</dbReference>
<dbReference type="Proteomes" id="UP000294886">
    <property type="component" value="Unassembled WGS sequence"/>
</dbReference>
<sequence length="225" mass="25406">MVIRLKNVVKIYKVGDTEIRALNSVSLKIQKGEYVSIVGPSGSGKTTLFNVIGGLEPVDEGEIWVDDKPVHKLKEEELAHLRREKLGFIFQDFYLLPTATALENVMMPQIGFKPTKEIKERAEMLLEKVGLKDRLHHLPSRLSGGERQRVAIARAFVTEPDIILADEPTGNLDSENSLMVIELLESLHREKGTTILLITHNLDLANRAKRQINIRDGKIVRDEVR</sequence>
<dbReference type="FunFam" id="3.40.50.300:FF:000032">
    <property type="entry name" value="Export ABC transporter ATP-binding protein"/>
    <property type="match status" value="1"/>
</dbReference>
<dbReference type="Pfam" id="PF00005">
    <property type="entry name" value="ABC_tran"/>
    <property type="match status" value="1"/>
</dbReference>
<dbReference type="CDD" id="cd03255">
    <property type="entry name" value="ABC_MJ0796_LolCDE_FtsE"/>
    <property type="match status" value="1"/>
</dbReference>
<keyword evidence="2" id="KW-0813">Transport</keyword>